<dbReference type="EMBL" id="BARV01044975">
    <property type="protein sequence ID" value="GAI64925.1"/>
    <property type="molecule type" value="Genomic_DNA"/>
</dbReference>
<accession>X1RP28</accession>
<protein>
    <submittedName>
        <fullName evidence="1">Uncharacterized protein</fullName>
    </submittedName>
</protein>
<dbReference type="AlphaFoldDB" id="X1RP28"/>
<gene>
    <name evidence="1" type="ORF">S06H3_66205</name>
</gene>
<name>X1RP28_9ZZZZ</name>
<evidence type="ECO:0000313" key="1">
    <source>
        <dbReference type="EMBL" id="GAI64925.1"/>
    </source>
</evidence>
<organism evidence="1">
    <name type="scientific">marine sediment metagenome</name>
    <dbReference type="NCBI Taxonomy" id="412755"/>
    <lineage>
        <taxon>unclassified sequences</taxon>
        <taxon>metagenomes</taxon>
        <taxon>ecological metagenomes</taxon>
    </lineage>
</organism>
<comment type="caution">
    <text evidence="1">The sequence shown here is derived from an EMBL/GenBank/DDBJ whole genome shotgun (WGS) entry which is preliminary data.</text>
</comment>
<feature type="non-terminal residue" evidence="1">
    <location>
        <position position="69"/>
    </location>
</feature>
<reference evidence="1" key="1">
    <citation type="journal article" date="2014" name="Front. Microbiol.">
        <title>High frequency of phylogenetically diverse reductive dehalogenase-homologous genes in deep subseafloor sedimentary metagenomes.</title>
        <authorList>
            <person name="Kawai M."/>
            <person name="Futagami T."/>
            <person name="Toyoda A."/>
            <person name="Takaki Y."/>
            <person name="Nishi S."/>
            <person name="Hori S."/>
            <person name="Arai W."/>
            <person name="Tsubouchi T."/>
            <person name="Morono Y."/>
            <person name="Uchiyama I."/>
            <person name="Ito T."/>
            <person name="Fujiyama A."/>
            <person name="Inagaki F."/>
            <person name="Takami H."/>
        </authorList>
    </citation>
    <scope>NUCLEOTIDE SEQUENCE</scope>
    <source>
        <strain evidence="1">Expedition CK06-06</strain>
    </source>
</reference>
<feature type="non-terminal residue" evidence="1">
    <location>
        <position position="1"/>
    </location>
</feature>
<proteinExistence type="predicted"/>
<sequence>VYINEKIDLVSTCCKKANNIENIAGLLYSAIVNDYKKSSKTPENVVSSLVREKDKKIAEEKKVKEKENQ</sequence>